<proteinExistence type="predicted"/>
<protein>
    <submittedName>
        <fullName evidence="1">Uncharacterized protein</fullName>
    </submittedName>
</protein>
<sequence>MKIGLNPEIKTTILYVQGLIDNPSVTDFIIESIMKNPHLSKTYFHWKQ</sequence>
<dbReference type="EMBL" id="JAGTPW010000041">
    <property type="protein sequence ID" value="MBR8645567.1"/>
    <property type="molecule type" value="Genomic_DNA"/>
</dbReference>
<reference evidence="1" key="1">
    <citation type="submission" date="2021-04" db="EMBL/GenBank/DDBJ databases">
        <title>Whole genome sequencing of Enterococci isolates from hospitalized patients.</title>
        <authorList>
            <person name="Ogoti B.M."/>
            <person name="Onyambu F.G."/>
        </authorList>
    </citation>
    <scope>NUCLEOTIDE SEQUENCE</scope>
    <source>
        <strain evidence="1">242</strain>
    </source>
</reference>
<comment type="caution">
    <text evidence="1">The sequence shown here is derived from an EMBL/GenBank/DDBJ whole genome shotgun (WGS) entry which is preliminary data.</text>
</comment>
<evidence type="ECO:0000313" key="2">
    <source>
        <dbReference type="Proteomes" id="UP000680045"/>
    </source>
</evidence>
<organism evidence="1 2">
    <name type="scientific">Peribacillus frigoritolerans</name>
    <dbReference type="NCBI Taxonomy" id="450367"/>
    <lineage>
        <taxon>Bacteria</taxon>
        <taxon>Bacillati</taxon>
        <taxon>Bacillota</taxon>
        <taxon>Bacilli</taxon>
        <taxon>Bacillales</taxon>
        <taxon>Bacillaceae</taxon>
        <taxon>Peribacillus</taxon>
    </lineage>
</organism>
<gene>
    <name evidence="1" type="ORF">KEH51_20325</name>
</gene>
<name>A0A941FSY3_9BACI</name>
<dbReference type="AlphaFoldDB" id="A0A941FSY3"/>
<accession>A0A941FSY3</accession>
<dbReference type="Proteomes" id="UP000680045">
    <property type="component" value="Unassembled WGS sequence"/>
</dbReference>
<evidence type="ECO:0000313" key="1">
    <source>
        <dbReference type="EMBL" id="MBR8645567.1"/>
    </source>
</evidence>